<feature type="compositionally biased region" description="Polar residues" evidence="2">
    <location>
        <begin position="466"/>
        <end position="486"/>
    </location>
</feature>
<dbReference type="EMBL" id="WTXG01000001">
    <property type="protein sequence ID" value="KAI0308028.1"/>
    <property type="molecule type" value="Genomic_DNA"/>
</dbReference>
<evidence type="ECO:0000256" key="2">
    <source>
        <dbReference type="SAM" id="MobiDB-lite"/>
    </source>
</evidence>
<evidence type="ECO:0000313" key="4">
    <source>
        <dbReference type="EMBL" id="KAI0308028.1"/>
    </source>
</evidence>
<dbReference type="GO" id="GO:0007094">
    <property type="term" value="P:mitotic spindle assembly checkpoint signaling"/>
    <property type="evidence" value="ECO:0007669"/>
    <property type="project" value="TreeGrafter"/>
</dbReference>
<feature type="region of interest" description="Disordered" evidence="2">
    <location>
        <begin position="460"/>
        <end position="565"/>
    </location>
</feature>
<comment type="caution">
    <text evidence="4">The sequence shown here is derived from an EMBL/GenBank/DDBJ whole genome shotgun (WGS) entry which is preliminary data.</text>
</comment>
<feature type="region of interest" description="Disordered" evidence="2">
    <location>
        <begin position="80"/>
        <end position="99"/>
    </location>
</feature>
<feature type="region of interest" description="Disordered" evidence="2">
    <location>
        <begin position="344"/>
        <end position="366"/>
    </location>
</feature>
<feature type="coiled-coil region" evidence="1">
    <location>
        <begin position="834"/>
        <end position="967"/>
    </location>
</feature>
<evidence type="ECO:0000313" key="5">
    <source>
        <dbReference type="Proteomes" id="UP001203297"/>
    </source>
</evidence>
<feature type="region of interest" description="Disordered" evidence="2">
    <location>
        <begin position="1"/>
        <end position="70"/>
    </location>
</feature>
<dbReference type="InterPro" id="IPR040850">
    <property type="entry name" value="Knl1_RWD_C"/>
</dbReference>
<dbReference type="SMART" id="SM00787">
    <property type="entry name" value="Spc7"/>
    <property type="match status" value="1"/>
</dbReference>
<dbReference type="InterPro" id="IPR013253">
    <property type="entry name" value="Spc7_domain"/>
</dbReference>
<feature type="compositionally biased region" description="Basic residues" evidence="2">
    <location>
        <begin position="1"/>
        <end position="10"/>
    </location>
</feature>
<accession>A0AAD4MD85</accession>
<proteinExistence type="predicted"/>
<feature type="compositionally biased region" description="Polar residues" evidence="2">
    <location>
        <begin position="527"/>
        <end position="556"/>
    </location>
</feature>
<feature type="compositionally biased region" description="Basic and acidic residues" evidence="2">
    <location>
        <begin position="231"/>
        <end position="252"/>
    </location>
</feature>
<dbReference type="Pfam" id="PF08317">
    <property type="entry name" value="Spc7"/>
    <property type="match status" value="1"/>
</dbReference>
<dbReference type="GO" id="GO:1990758">
    <property type="term" value="P:mitotic sister chromatid biorientation"/>
    <property type="evidence" value="ECO:0007669"/>
    <property type="project" value="TreeGrafter"/>
</dbReference>
<dbReference type="Proteomes" id="UP001203297">
    <property type="component" value="Unassembled WGS sequence"/>
</dbReference>
<evidence type="ECO:0000259" key="3">
    <source>
        <dbReference type="SMART" id="SM00787"/>
    </source>
</evidence>
<sequence length="1181" mass="129953">MSPSPNRRKSIAVTHQVNKSRPAHKRRPHSITPGDSVLKQLSPASRARRSIGPRKSILKPRSSIAPEDVDDLTQTMDFTRDIRGSIGENTSRKSLGRRVSFASHAQVRVFEKDPNRGAVPPSPATAHYPGPSQSGTLDNDENNYPGASSMRRRGPSRRSVAFSENGEASMDMDYELESSPLPPGFLAQESFLHDEEQGNVSGTWDEADMDLTTNLALNRPRKSSLGLSSLSHHEDLGVDDHSRSEDPTRDSADSLSGEQGEPTEFTVPLNKSLRMTEPPTAEWLALRAVTHAGGDNPYEPPSDMDEDESFVHGDGVTLGEGDMDLTEAETRLRRMRESLGLTTVPQEDSFTSSDESSIGGGDNQTINLTNVWRDSLGTDSSSVMDLTNIQGASGENSSDEAVNLVLSPVLALQDTPGSSGPHNPNASSSFSKPTLTATLVNVTSSPHDLSASLAPPVFTKPDSVLSEPNNAPPTTSKVKSPTSPRKTGTAAFASPVSPLPPTAPTGADDEDPFHFGSQGNPAKKPTLQLSPSKLTSASVLTGSRLPSSATRRSSTGGLRRPSGYFAQRKSLGPSAILNIPYSISPIISEIDQDPVKCVPESENIEQSPSVQHPKDPMEDVMTGTAVEDPDDPIPLISAETDSALFAEPEPLAMQSTAVFTSIGAAEQWRNHVQPPSVMEEEEGPPISIEQFFNMTSIRFLDELSAPRRSTILPSQLQSAQRRASLQTNDITLADYVVAMAIDAPQLELYSHVAADLQRWIEHSREIYRQAEEEAAKVTPMLFREYSTADEQTRTELLQQLKLIKANNHAAARSQWYDWRLQWVEQLYAIANQGFAELEQDARTVESIIQQAQNILPLLREEHAQVTREFEQEQSIAAEIENCDQGYLNELKATLAEQGVALDEFRAEVSEAKAKLERLEEKLRDLETEKVEIMASIESSQRTLHIQKSSTRAEAFRLKDELASLEELHLWRTTRVHADLFELVYASRFHVHIPCAMFKPLKDQIRIAKTKEMLLRAKDQFPRLTDLTIKVAQQRLASSPSHLGIRQIIQGLGDFWSGCAQLRTHFSFLSIKYPVSVYPQLSGVDGDLDGLIVTATILLPSSKAKLYVSFVLDTDTLWAWPTSIRNVGCKIKKAYGPDIDTISIENIRTTILQRMAKSTPDDNHACFLDACIEATLEYELVE</sequence>
<dbReference type="GO" id="GO:0034501">
    <property type="term" value="P:protein localization to kinetochore"/>
    <property type="evidence" value="ECO:0007669"/>
    <property type="project" value="TreeGrafter"/>
</dbReference>
<gene>
    <name evidence="4" type="ORF">B0F90DRAFT_1931063</name>
</gene>
<feature type="compositionally biased region" description="Basic residues" evidence="2">
    <location>
        <begin position="46"/>
        <end position="58"/>
    </location>
</feature>
<keyword evidence="1" id="KW-0175">Coiled coil</keyword>
<feature type="region of interest" description="Disordered" evidence="2">
    <location>
        <begin position="413"/>
        <end position="432"/>
    </location>
</feature>
<dbReference type="PANTHER" id="PTHR28260">
    <property type="entry name" value="SPINDLE POLE BODY COMPONENT SPC105"/>
    <property type="match status" value="1"/>
</dbReference>
<dbReference type="Pfam" id="PF18210">
    <property type="entry name" value="Knl1_RWD_C"/>
    <property type="match status" value="1"/>
</dbReference>
<keyword evidence="5" id="KW-1185">Reference proteome</keyword>
<feature type="compositionally biased region" description="Polar residues" evidence="2">
    <location>
        <begin position="344"/>
        <end position="356"/>
    </location>
</feature>
<organism evidence="4 5">
    <name type="scientific">Multifurca ochricompacta</name>
    <dbReference type="NCBI Taxonomy" id="376703"/>
    <lineage>
        <taxon>Eukaryota</taxon>
        <taxon>Fungi</taxon>
        <taxon>Dikarya</taxon>
        <taxon>Basidiomycota</taxon>
        <taxon>Agaricomycotina</taxon>
        <taxon>Agaricomycetes</taxon>
        <taxon>Russulales</taxon>
        <taxon>Russulaceae</taxon>
        <taxon>Multifurca</taxon>
    </lineage>
</organism>
<feature type="domain" description="Spc7 kinetochore protein" evidence="3">
    <location>
        <begin position="679"/>
        <end position="993"/>
    </location>
</feature>
<reference evidence="4" key="1">
    <citation type="journal article" date="2022" name="New Phytol.">
        <title>Evolutionary transition to the ectomycorrhizal habit in the genomes of a hyperdiverse lineage of mushroom-forming fungi.</title>
        <authorList>
            <person name="Looney B."/>
            <person name="Miyauchi S."/>
            <person name="Morin E."/>
            <person name="Drula E."/>
            <person name="Courty P.E."/>
            <person name="Kohler A."/>
            <person name="Kuo A."/>
            <person name="LaButti K."/>
            <person name="Pangilinan J."/>
            <person name="Lipzen A."/>
            <person name="Riley R."/>
            <person name="Andreopoulos W."/>
            <person name="He G."/>
            <person name="Johnson J."/>
            <person name="Nolan M."/>
            <person name="Tritt A."/>
            <person name="Barry K.W."/>
            <person name="Grigoriev I.V."/>
            <person name="Nagy L.G."/>
            <person name="Hibbett D."/>
            <person name="Henrissat B."/>
            <person name="Matheny P.B."/>
            <person name="Labbe J."/>
            <person name="Martin F.M."/>
        </authorList>
    </citation>
    <scope>NUCLEOTIDE SEQUENCE</scope>
    <source>
        <strain evidence="4">BPL690</strain>
    </source>
</reference>
<feature type="region of interest" description="Disordered" evidence="2">
    <location>
        <begin position="106"/>
        <end position="161"/>
    </location>
</feature>
<dbReference type="AlphaFoldDB" id="A0AAD4MD85"/>
<protein>
    <submittedName>
        <fullName evidence="4">Spc7 kinetochore protein-domain-containing protein</fullName>
    </submittedName>
</protein>
<evidence type="ECO:0000256" key="1">
    <source>
        <dbReference type="SAM" id="Coils"/>
    </source>
</evidence>
<dbReference type="GO" id="GO:0000776">
    <property type="term" value="C:kinetochore"/>
    <property type="evidence" value="ECO:0007669"/>
    <property type="project" value="TreeGrafter"/>
</dbReference>
<name>A0AAD4MD85_9AGAM</name>
<feature type="region of interest" description="Disordered" evidence="2">
    <location>
        <begin position="226"/>
        <end position="266"/>
    </location>
</feature>
<dbReference type="PANTHER" id="PTHR28260:SF1">
    <property type="entry name" value="SPINDLE POLE BODY COMPONENT SPC105"/>
    <property type="match status" value="1"/>
</dbReference>
<feature type="compositionally biased region" description="Polar residues" evidence="2">
    <location>
        <begin position="415"/>
        <end position="432"/>
    </location>
</feature>
<dbReference type="InterPro" id="IPR033338">
    <property type="entry name" value="Spc105/Spc7"/>
</dbReference>